<feature type="domain" description="Glycosyltransferase 2-like" evidence="3">
    <location>
        <begin position="43"/>
        <end position="148"/>
    </location>
</feature>
<dbReference type="RefSeq" id="WP_188427521.1">
    <property type="nucleotide sequence ID" value="NZ_BMCH01000010.1"/>
</dbReference>
<dbReference type="EMBL" id="BMCH01000010">
    <property type="protein sequence ID" value="GGC41674.1"/>
    <property type="molecule type" value="Genomic_DNA"/>
</dbReference>
<feature type="domain" description="Galactosyltransferase C-terminal" evidence="4">
    <location>
        <begin position="197"/>
        <end position="238"/>
    </location>
</feature>
<proteinExistence type="predicted"/>
<dbReference type="Gene3D" id="3.90.550.10">
    <property type="entry name" value="Spore Coat Polysaccharide Biosynthesis Protein SpsA, Chain A"/>
    <property type="match status" value="1"/>
</dbReference>
<organism evidence="5 6">
    <name type="scientific">Asaia siamensis</name>
    <dbReference type="NCBI Taxonomy" id="110479"/>
    <lineage>
        <taxon>Bacteria</taxon>
        <taxon>Pseudomonadati</taxon>
        <taxon>Pseudomonadota</taxon>
        <taxon>Alphaproteobacteria</taxon>
        <taxon>Acetobacterales</taxon>
        <taxon>Acetobacteraceae</taxon>
        <taxon>Asaia</taxon>
    </lineage>
</organism>
<name>A0ABQ1MNW9_9PROT</name>
<gene>
    <name evidence="5" type="ORF">GCM10007207_28720</name>
</gene>
<dbReference type="Pfam" id="PF00535">
    <property type="entry name" value="Glycos_transf_2"/>
    <property type="match status" value="1"/>
</dbReference>
<dbReference type="InterPro" id="IPR050834">
    <property type="entry name" value="Glycosyltransf_2"/>
</dbReference>
<keyword evidence="6" id="KW-1185">Reference proteome</keyword>
<comment type="caution">
    <text evidence="5">The sequence shown here is derived from an EMBL/GenBank/DDBJ whole genome shotgun (WGS) entry which is preliminary data.</text>
</comment>
<protein>
    <recommendedName>
        <fullName evidence="7">Glycosyltransferase family 2 protein</fullName>
    </recommendedName>
</protein>
<evidence type="ECO:0000313" key="5">
    <source>
        <dbReference type="EMBL" id="GGC41674.1"/>
    </source>
</evidence>
<evidence type="ECO:0000313" key="6">
    <source>
        <dbReference type="Proteomes" id="UP000637769"/>
    </source>
</evidence>
<sequence>MSKAPDAKTGTKAVSARKSSGRAAPAKAPTRPATAEDRKTVAVIIPFYNGARYVERAIRSVLAQTVKADEFLIVDDGSSEEESSRLQAIAARYDVSVHHKENGGQGSARNLGVSLTQAAFICFLDQDDFFLKNHIELLLGHIPKNDPHFGWAYGDLMEADGDGYIIATSIVTRHSKHPKYSIEDLIERDMHILPSASIIGREAFEAVGGFDQQFMGYEDDDLFLRLFRAGFTSYFFPQAVTVWCINKNSTSYSIRMSRSRMLYIHKLCRLFASDPERRAIYVRDLLFPRFSNLIAGEAFKSIYFARYEHEIRMAQHRDELIGMFDEFVGVMFSHTRLRIEDRVRLRLLQLCLHSKSRNVLVLPYTIARVMHRFGLGSTRRKL</sequence>
<evidence type="ECO:0000256" key="1">
    <source>
        <dbReference type="ARBA" id="ARBA00022679"/>
    </source>
</evidence>
<dbReference type="CDD" id="cd00761">
    <property type="entry name" value="Glyco_tranf_GTA_type"/>
    <property type="match status" value="1"/>
</dbReference>
<dbReference type="SUPFAM" id="SSF53448">
    <property type="entry name" value="Nucleotide-diphospho-sugar transferases"/>
    <property type="match status" value="1"/>
</dbReference>
<evidence type="ECO:0000256" key="2">
    <source>
        <dbReference type="SAM" id="MobiDB-lite"/>
    </source>
</evidence>
<keyword evidence="1" id="KW-0808">Transferase</keyword>
<dbReference type="PANTHER" id="PTHR43685:SF2">
    <property type="entry name" value="GLYCOSYLTRANSFERASE 2-LIKE DOMAIN-CONTAINING PROTEIN"/>
    <property type="match status" value="1"/>
</dbReference>
<reference evidence="6" key="1">
    <citation type="journal article" date="2019" name="Int. J. Syst. Evol. Microbiol.">
        <title>The Global Catalogue of Microorganisms (GCM) 10K type strain sequencing project: providing services to taxonomists for standard genome sequencing and annotation.</title>
        <authorList>
            <consortium name="The Broad Institute Genomics Platform"/>
            <consortium name="The Broad Institute Genome Sequencing Center for Infectious Disease"/>
            <person name="Wu L."/>
            <person name="Ma J."/>
        </authorList>
    </citation>
    <scope>NUCLEOTIDE SEQUENCE [LARGE SCALE GENOMIC DNA]</scope>
    <source>
        <strain evidence="6">CCM 7132</strain>
    </source>
</reference>
<evidence type="ECO:0000259" key="3">
    <source>
        <dbReference type="Pfam" id="PF00535"/>
    </source>
</evidence>
<dbReference type="InterPro" id="IPR001173">
    <property type="entry name" value="Glyco_trans_2-like"/>
</dbReference>
<accession>A0ABQ1MNW9</accession>
<evidence type="ECO:0000259" key="4">
    <source>
        <dbReference type="Pfam" id="PF02709"/>
    </source>
</evidence>
<evidence type="ECO:0008006" key="7">
    <source>
        <dbReference type="Google" id="ProtNLM"/>
    </source>
</evidence>
<dbReference type="Proteomes" id="UP000637769">
    <property type="component" value="Unassembled WGS sequence"/>
</dbReference>
<dbReference type="InterPro" id="IPR027791">
    <property type="entry name" value="Galactosyl_T_C"/>
</dbReference>
<dbReference type="Pfam" id="PF02709">
    <property type="entry name" value="Glyco_transf_7C"/>
    <property type="match status" value="1"/>
</dbReference>
<dbReference type="PANTHER" id="PTHR43685">
    <property type="entry name" value="GLYCOSYLTRANSFERASE"/>
    <property type="match status" value="1"/>
</dbReference>
<feature type="compositionally biased region" description="Low complexity" evidence="2">
    <location>
        <begin position="22"/>
        <end position="33"/>
    </location>
</feature>
<dbReference type="InterPro" id="IPR029044">
    <property type="entry name" value="Nucleotide-diphossugar_trans"/>
</dbReference>
<feature type="region of interest" description="Disordered" evidence="2">
    <location>
        <begin position="1"/>
        <end position="35"/>
    </location>
</feature>